<dbReference type="PANTHER" id="PTHR13131">
    <property type="entry name" value="CYSTINOSIN"/>
    <property type="match status" value="1"/>
</dbReference>
<feature type="transmembrane region" description="Helical" evidence="5">
    <location>
        <begin position="143"/>
        <end position="163"/>
    </location>
</feature>
<dbReference type="InterPro" id="IPR005282">
    <property type="entry name" value="LC_transporter"/>
</dbReference>
<evidence type="ECO:0000313" key="6">
    <source>
        <dbReference type="EMBL" id="EAX99042.1"/>
    </source>
</evidence>
<dbReference type="EMBL" id="DS113652">
    <property type="protein sequence ID" value="EAX99042.1"/>
    <property type="molecule type" value="Genomic_DNA"/>
</dbReference>
<evidence type="ECO:0000256" key="1">
    <source>
        <dbReference type="ARBA" id="ARBA00004141"/>
    </source>
</evidence>
<dbReference type="PANTHER" id="PTHR13131:SF7">
    <property type="entry name" value="TRANSMEMBRANE PROTEIN"/>
    <property type="match status" value="1"/>
</dbReference>
<evidence type="ECO:0000256" key="5">
    <source>
        <dbReference type="SAM" id="Phobius"/>
    </source>
</evidence>
<organism evidence="6 7">
    <name type="scientific">Trichomonas vaginalis (strain ATCC PRA-98 / G3)</name>
    <dbReference type="NCBI Taxonomy" id="412133"/>
    <lineage>
        <taxon>Eukaryota</taxon>
        <taxon>Metamonada</taxon>
        <taxon>Parabasalia</taxon>
        <taxon>Trichomonadida</taxon>
        <taxon>Trichomonadidae</taxon>
        <taxon>Trichomonas</taxon>
    </lineage>
</organism>
<dbReference type="Pfam" id="PF04193">
    <property type="entry name" value="PQ-loop"/>
    <property type="match status" value="1"/>
</dbReference>
<dbReference type="AlphaFoldDB" id="A2F7R5"/>
<keyword evidence="3 5" id="KW-1133">Transmembrane helix</keyword>
<dbReference type="GO" id="GO:0015811">
    <property type="term" value="P:L-cystine transport"/>
    <property type="evidence" value="ECO:0000318"/>
    <property type="project" value="GO_Central"/>
</dbReference>
<keyword evidence="4 5" id="KW-0472">Membrane</keyword>
<dbReference type="KEGG" id="tva:4756847"/>
<gene>
    <name evidence="6" type="ORF">TVAG_433700</name>
</gene>
<dbReference type="InParanoid" id="A2F7R5"/>
<reference evidence="6" key="1">
    <citation type="submission" date="2006-10" db="EMBL/GenBank/DDBJ databases">
        <authorList>
            <person name="Amadeo P."/>
            <person name="Zhao Q."/>
            <person name="Wortman J."/>
            <person name="Fraser-Liggett C."/>
            <person name="Carlton J."/>
        </authorList>
    </citation>
    <scope>NUCLEOTIDE SEQUENCE</scope>
    <source>
        <strain evidence="6">G3</strain>
    </source>
</reference>
<dbReference type="SMR" id="A2F7R5"/>
<evidence type="ECO:0000256" key="2">
    <source>
        <dbReference type="ARBA" id="ARBA00022692"/>
    </source>
</evidence>
<keyword evidence="7" id="KW-1185">Reference proteome</keyword>
<dbReference type="Proteomes" id="UP000001542">
    <property type="component" value="Unassembled WGS sequence"/>
</dbReference>
<dbReference type="RefSeq" id="XP_001311972.1">
    <property type="nucleotide sequence ID" value="XM_001311971.1"/>
</dbReference>
<keyword evidence="2 5" id="KW-0812">Transmembrane</keyword>
<proteinExistence type="predicted"/>
<dbReference type="GO" id="GO:0005774">
    <property type="term" value="C:vacuolar membrane"/>
    <property type="evidence" value="ECO:0000318"/>
    <property type="project" value="GO_Central"/>
</dbReference>
<protein>
    <submittedName>
        <fullName evidence="6">PQ loop repeat family protein</fullName>
    </submittedName>
</protein>
<dbReference type="GO" id="GO:0015184">
    <property type="term" value="F:L-cystine transmembrane transporter activity"/>
    <property type="evidence" value="ECO:0000318"/>
    <property type="project" value="GO_Central"/>
</dbReference>
<evidence type="ECO:0000256" key="4">
    <source>
        <dbReference type="ARBA" id="ARBA00023136"/>
    </source>
</evidence>
<dbReference type="InterPro" id="IPR006603">
    <property type="entry name" value="PQ-loop_rpt"/>
</dbReference>
<dbReference type="Gene3D" id="1.20.1280.290">
    <property type="match status" value="1"/>
</dbReference>
<dbReference type="OrthoDB" id="8048523at2759"/>
<reference evidence="6" key="2">
    <citation type="journal article" date="2007" name="Science">
        <title>Draft genome sequence of the sexually transmitted pathogen Trichomonas vaginalis.</title>
        <authorList>
            <person name="Carlton J.M."/>
            <person name="Hirt R.P."/>
            <person name="Silva J.C."/>
            <person name="Delcher A.L."/>
            <person name="Schatz M."/>
            <person name="Zhao Q."/>
            <person name="Wortman J.R."/>
            <person name="Bidwell S.L."/>
            <person name="Alsmark U.C.M."/>
            <person name="Besteiro S."/>
            <person name="Sicheritz-Ponten T."/>
            <person name="Noel C.J."/>
            <person name="Dacks J.B."/>
            <person name="Foster P.G."/>
            <person name="Simillion C."/>
            <person name="Van de Peer Y."/>
            <person name="Miranda-Saavedra D."/>
            <person name="Barton G.J."/>
            <person name="Westrop G.D."/>
            <person name="Mueller S."/>
            <person name="Dessi D."/>
            <person name="Fiori P.L."/>
            <person name="Ren Q."/>
            <person name="Paulsen I."/>
            <person name="Zhang H."/>
            <person name="Bastida-Corcuera F.D."/>
            <person name="Simoes-Barbosa A."/>
            <person name="Brown M.T."/>
            <person name="Hayes R.D."/>
            <person name="Mukherjee M."/>
            <person name="Okumura C.Y."/>
            <person name="Schneider R."/>
            <person name="Smith A.J."/>
            <person name="Vanacova S."/>
            <person name="Villalvazo M."/>
            <person name="Haas B.J."/>
            <person name="Pertea M."/>
            <person name="Feldblyum T.V."/>
            <person name="Utterback T.R."/>
            <person name="Shu C.L."/>
            <person name="Osoegawa K."/>
            <person name="de Jong P.J."/>
            <person name="Hrdy I."/>
            <person name="Horvathova L."/>
            <person name="Zubacova Z."/>
            <person name="Dolezal P."/>
            <person name="Malik S.B."/>
            <person name="Logsdon J.M. Jr."/>
            <person name="Henze K."/>
            <person name="Gupta A."/>
            <person name="Wang C.C."/>
            <person name="Dunne R.L."/>
            <person name="Upcroft J.A."/>
            <person name="Upcroft P."/>
            <person name="White O."/>
            <person name="Salzberg S.L."/>
            <person name="Tang P."/>
            <person name="Chiu C.-H."/>
            <person name="Lee Y.-S."/>
            <person name="Embley T.M."/>
            <person name="Coombs G.H."/>
            <person name="Mottram J.C."/>
            <person name="Tachezy J."/>
            <person name="Fraser-Liggett C.M."/>
            <person name="Johnson P.J."/>
        </authorList>
    </citation>
    <scope>NUCLEOTIDE SEQUENCE [LARGE SCALE GENOMIC DNA]</scope>
    <source>
        <strain evidence="6">G3</strain>
    </source>
</reference>
<dbReference type="VEuPathDB" id="TrichDB:TVAG_433700"/>
<evidence type="ECO:0000256" key="3">
    <source>
        <dbReference type="ARBA" id="ARBA00022989"/>
    </source>
</evidence>
<feature type="transmembrane region" description="Helical" evidence="5">
    <location>
        <begin position="175"/>
        <end position="195"/>
    </location>
</feature>
<feature type="transmembrane region" description="Helical" evidence="5">
    <location>
        <begin position="92"/>
        <end position="110"/>
    </location>
</feature>
<comment type="subcellular location">
    <subcellularLocation>
        <location evidence="1">Membrane</location>
        <topology evidence="1">Multi-pass membrane protein</topology>
    </subcellularLocation>
</comment>
<sequence>MEPEHVAKICGYASATFYFLVDLPQIYLNFRTKSTEGFSSLAVCLRMIGNSFNFALCFAEKRSLELIFPSLILFVVHLIQIFQFVWTRRAKPYLIFYSIPVVAFLVVFLIPSSNFITRYFNSASQVICSVPYFYACIRIRSTLGISLFGLHLNFTASILGILMCMINCQPDNVIWMFYFISVMYSVIGFGLAFAYDEYRIFDSASKHSKKDVLRLEPI</sequence>
<name>A2F7R5_TRIV3</name>
<accession>A2F7R5</accession>
<dbReference type="SMART" id="SM00679">
    <property type="entry name" value="CTNS"/>
    <property type="match status" value="1"/>
</dbReference>
<feature type="transmembrane region" description="Helical" evidence="5">
    <location>
        <begin position="66"/>
        <end position="86"/>
    </location>
</feature>
<evidence type="ECO:0000313" key="7">
    <source>
        <dbReference type="Proteomes" id="UP000001542"/>
    </source>
</evidence>
<dbReference type="VEuPathDB" id="TrichDB:TVAGG3_0248230"/>